<evidence type="ECO:0000313" key="1">
    <source>
        <dbReference type="EMBL" id="MPC21622.1"/>
    </source>
</evidence>
<accession>A0A5B7DJC1</accession>
<proteinExistence type="predicted"/>
<reference evidence="1 2" key="1">
    <citation type="submission" date="2019-05" db="EMBL/GenBank/DDBJ databases">
        <title>Another draft genome of Portunus trituberculatus and its Hox gene families provides insights of decapod evolution.</title>
        <authorList>
            <person name="Jeong J.-H."/>
            <person name="Song I."/>
            <person name="Kim S."/>
            <person name="Choi T."/>
            <person name="Kim D."/>
            <person name="Ryu S."/>
            <person name="Kim W."/>
        </authorList>
    </citation>
    <scope>NUCLEOTIDE SEQUENCE [LARGE SCALE GENOMIC DNA]</scope>
    <source>
        <tissue evidence="1">Muscle</tissue>
    </source>
</reference>
<comment type="caution">
    <text evidence="1">The sequence shown here is derived from an EMBL/GenBank/DDBJ whole genome shotgun (WGS) entry which is preliminary data.</text>
</comment>
<dbReference type="AlphaFoldDB" id="A0A5B7DJC1"/>
<dbReference type="EMBL" id="VSRR010000996">
    <property type="protein sequence ID" value="MPC21622.1"/>
    <property type="molecule type" value="Genomic_DNA"/>
</dbReference>
<protein>
    <submittedName>
        <fullName evidence="1">Uncharacterized protein</fullName>
    </submittedName>
</protein>
<keyword evidence="2" id="KW-1185">Reference proteome</keyword>
<evidence type="ECO:0000313" key="2">
    <source>
        <dbReference type="Proteomes" id="UP000324222"/>
    </source>
</evidence>
<sequence length="37" mass="4450">MKWSNHTQISRQKCVPVLKEFKARPSRHKMQLWTDGP</sequence>
<dbReference type="Proteomes" id="UP000324222">
    <property type="component" value="Unassembled WGS sequence"/>
</dbReference>
<gene>
    <name evidence="1" type="ORF">E2C01_014612</name>
</gene>
<name>A0A5B7DJC1_PORTR</name>
<organism evidence="1 2">
    <name type="scientific">Portunus trituberculatus</name>
    <name type="common">Swimming crab</name>
    <name type="synonym">Neptunus trituberculatus</name>
    <dbReference type="NCBI Taxonomy" id="210409"/>
    <lineage>
        <taxon>Eukaryota</taxon>
        <taxon>Metazoa</taxon>
        <taxon>Ecdysozoa</taxon>
        <taxon>Arthropoda</taxon>
        <taxon>Crustacea</taxon>
        <taxon>Multicrustacea</taxon>
        <taxon>Malacostraca</taxon>
        <taxon>Eumalacostraca</taxon>
        <taxon>Eucarida</taxon>
        <taxon>Decapoda</taxon>
        <taxon>Pleocyemata</taxon>
        <taxon>Brachyura</taxon>
        <taxon>Eubrachyura</taxon>
        <taxon>Portunoidea</taxon>
        <taxon>Portunidae</taxon>
        <taxon>Portuninae</taxon>
        <taxon>Portunus</taxon>
    </lineage>
</organism>